<dbReference type="STRING" id="1081102.A0A167UQL1"/>
<dbReference type="OrthoDB" id="5817083at2759"/>
<feature type="compositionally biased region" description="Low complexity" evidence="9">
    <location>
        <begin position="371"/>
        <end position="406"/>
    </location>
</feature>
<evidence type="ECO:0000313" key="13">
    <source>
        <dbReference type="EMBL" id="OAA61808.1"/>
    </source>
</evidence>
<keyword evidence="6 10" id="KW-1133">Transmembrane helix</keyword>
<evidence type="ECO:0000259" key="12">
    <source>
        <dbReference type="PROSITE" id="PS51292"/>
    </source>
</evidence>
<evidence type="ECO:0000256" key="7">
    <source>
        <dbReference type="ARBA" id="ARBA00023136"/>
    </source>
</evidence>
<evidence type="ECO:0000256" key="6">
    <source>
        <dbReference type="ARBA" id="ARBA00022989"/>
    </source>
</evidence>
<dbReference type="SMART" id="SM00744">
    <property type="entry name" value="RINGv"/>
    <property type="match status" value="1"/>
</dbReference>
<reference evidence="13 14" key="1">
    <citation type="journal article" date="2016" name="Genome Biol. Evol.">
        <title>Divergent and convergent evolution of fungal pathogenicity.</title>
        <authorList>
            <person name="Shang Y."/>
            <person name="Xiao G."/>
            <person name="Zheng P."/>
            <person name="Cen K."/>
            <person name="Zhan S."/>
            <person name="Wang C."/>
        </authorList>
    </citation>
    <scope>NUCLEOTIDE SEQUENCE [LARGE SCALE GENOMIC DNA]</scope>
    <source>
        <strain evidence="13 14">RCEF 264</strain>
    </source>
</reference>
<dbReference type="PROSITE" id="PS51292">
    <property type="entry name" value="ZF_RING_CH"/>
    <property type="match status" value="1"/>
</dbReference>
<dbReference type="InterPro" id="IPR001841">
    <property type="entry name" value="Znf_RING"/>
</dbReference>
<evidence type="ECO:0000256" key="10">
    <source>
        <dbReference type="SAM" id="Phobius"/>
    </source>
</evidence>
<feature type="region of interest" description="Disordered" evidence="9">
    <location>
        <begin position="252"/>
        <end position="288"/>
    </location>
</feature>
<comment type="caution">
    <text evidence="13">The sequence shown here is derived from an EMBL/GenBank/DDBJ whole genome shotgun (WGS) entry which is preliminary data.</text>
</comment>
<keyword evidence="4 8" id="KW-0863">Zinc-finger</keyword>
<evidence type="ECO:0000256" key="5">
    <source>
        <dbReference type="ARBA" id="ARBA00022833"/>
    </source>
</evidence>
<gene>
    <name evidence="13" type="ORF">SPI_04667</name>
</gene>
<evidence type="ECO:0000256" key="9">
    <source>
        <dbReference type="SAM" id="MobiDB-lite"/>
    </source>
</evidence>
<name>A0A167UQL1_9HYPO</name>
<accession>A0A167UQL1</accession>
<dbReference type="GO" id="GO:0008270">
    <property type="term" value="F:zinc ion binding"/>
    <property type="evidence" value="ECO:0007669"/>
    <property type="project" value="UniProtKB-KW"/>
</dbReference>
<dbReference type="GO" id="GO:0016020">
    <property type="term" value="C:membrane"/>
    <property type="evidence" value="ECO:0007669"/>
    <property type="project" value="UniProtKB-SubCell"/>
</dbReference>
<organism evidence="13 14">
    <name type="scientific">Niveomyces insectorum RCEF 264</name>
    <dbReference type="NCBI Taxonomy" id="1081102"/>
    <lineage>
        <taxon>Eukaryota</taxon>
        <taxon>Fungi</taxon>
        <taxon>Dikarya</taxon>
        <taxon>Ascomycota</taxon>
        <taxon>Pezizomycotina</taxon>
        <taxon>Sordariomycetes</taxon>
        <taxon>Hypocreomycetidae</taxon>
        <taxon>Hypocreales</taxon>
        <taxon>Cordycipitaceae</taxon>
        <taxon>Niveomyces</taxon>
    </lineage>
</organism>
<keyword evidence="14" id="KW-1185">Reference proteome</keyword>
<feature type="transmembrane region" description="Helical" evidence="10">
    <location>
        <begin position="106"/>
        <end position="125"/>
    </location>
</feature>
<evidence type="ECO:0000256" key="8">
    <source>
        <dbReference type="PROSITE-ProRule" id="PRU00175"/>
    </source>
</evidence>
<keyword evidence="3" id="KW-0479">Metal-binding</keyword>
<evidence type="ECO:0000256" key="1">
    <source>
        <dbReference type="ARBA" id="ARBA00004141"/>
    </source>
</evidence>
<evidence type="ECO:0000256" key="2">
    <source>
        <dbReference type="ARBA" id="ARBA00022692"/>
    </source>
</evidence>
<feature type="compositionally biased region" description="Basic residues" evidence="9">
    <location>
        <begin position="502"/>
        <end position="511"/>
    </location>
</feature>
<dbReference type="Proteomes" id="UP000076874">
    <property type="component" value="Unassembled WGS sequence"/>
</dbReference>
<sequence>MDSSMSSEPRGPSPGPDEAAVKSCFICLQTQAETPGEKWATPCPCTLDVHEKCMLQWIAENEVSKGTAKKVRCPACNSRIHMVEPWDPVVSISDRYNILYRRASPFFLLSIFATMGVTGSSYYGFQSMLVFAGPSKTLTWLGIYRAVASAPRLSMLRWRDGVALFWKLFLLNLVAPCLLLQRAFPSLANLIALPASFVYGATLISRRKLPSWPPSPAWALVAMPYISLAYSTAYYDCFGALEDRLNRALRARSETGPEPANGPMPDNEHAGPDPANDPAGENPERGGIGATLRRIGNVLANALHHQDDIVIENVGAAAAFGDGEDVAIQLEIVMGDAGEPQDDEEIVEADGPVDGEARLPPNMLGFGPDGDGQAPDADQGNQAGDNNANGPDADGNDNGNGNGNANEPAVDANRGVMMFSDVLVAMTTQLLLPRIAAMCGQLLGGVVPRSWVTRPDAKRPGGLLQERWGRSLVGGCVFIVLRDAWRLYTKYRRVQVKQHRKIKNVDRRKKRASGDGTVSNS</sequence>
<feature type="domain" description="RING-type" evidence="11">
    <location>
        <begin position="24"/>
        <end position="77"/>
    </location>
</feature>
<feature type="transmembrane region" description="Helical" evidence="10">
    <location>
        <begin position="187"/>
        <end position="205"/>
    </location>
</feature>
<feature type="region of interest" description="Disordered" evidence="9">
    <location>
        <begin position="351"/>
        <end position="409"/>
    </location>
</feature>
<proteinExistence type="predicted"/>
<comment type="subcellular location">
    <subcellularLocation>
        <location evidence="1">Membrane</location>
        <topology evidence="1">Multi-pass membrane protein</topology>
    </subcellularLocation>
</comment>
<keyword evidence="7 10" id="KW-0472">Membrane</keyword>
<protein>
    <submittedName>
        <fullName evidence="13">Zinc finger, RING/FYVE/PHD-type</fullName>
    </submittedName>
</protein>
<dbReference type="InterPro" id="IPR013083">
    <property type="entry name" value="Znf_RING/FYVE/PHD"/>
</dbReference>
<keyword evidence="5" id="KW-0862">Zinc</keyword>
<dbReference type="PANTHER" id="PTHR46283">
    <property type="entry name" value="E3 UBIQUITIN-PROTEIN LIGASE MARCH5"/>
    <property type="match status" value="1"/>
</dbReference>
<feature type="region of interest" description="Disordered" evidence="9">
    <location>
        <begin position="502"/>
        <end position="521"/>
    </location>
</feature>
<dbReference type="EMBL" id="AZHD01000007">
    <property type="protein sequence ID" value="OAA61808.1"/>
    <property type="molecule type" value="Genomic_DNA"/>
</dbReference>
<feature type="transmembrane region" description="Helical" evidence="10">
    <location>
        <begin position="161"/>
        <end position="180"/>
    </location>
</feature>
<evidence type="ECO:0000259" key="11">
    <source>
        <dbReference type="PROSITE" id="PS50089"/>
    </source>
</evidence>
<dbReference type="Gene3D" id="3.30.40.10">
    <property type="entry name" value="Zinc/RING finger domain, C3HC4 (zinc finger)"/>
    <property type="match status" value="1"/>
</dbReference>
<feature type="domain" description="RING-CH-type" evidence="12">
    <location>
        <begin position="16"/>
        <end position="83"/>
    </location>
</feature>
<dbReference type="PROSITE" id="PS50089">
    <property type="entry name" value="ZF_RING_2"/>
    <property type="match status" value="1"/>
</dbReference>
<feature type="transmembrane region" description="Helical" evidence="10">
    <location>
        <begin position="217"/>
        <end position="237"/>
    </location>
</feature>
<evidence type="ECO:0000256" key="4">
    <source>
        <dbReference type="ARBA" id="ARBA00022771"/>
    </source>
</evidence>
<keyword evidence="2 10" id="KW-0812">Transmembrane</keyword>
<evidence type="ECO:0000256" key="3">
    <source>
        <dbReference type="ARBA" id="ARBA00022723"/>
    </source>
</evidence>
<dbReference type="InterPro" id="IPR011016">
    <property type="entry name" value="Znf_RING-CH"/>
</dbReference>
<evidence type="ECO:0000313" key="14">
    <source>
        <dbReference type="Proteomes" id="UP000076874"/>
    </source>
</evidence>
<dbReference type="AlphaFoldDB" id="A0A167UQL1"/>
<dbReference type="SUPFAM" id="SSF57850">
    <property type="entry name" value="RING/U-box"/>
    <property type="match status" value="1"/>
</dbReference>